<keyword evidence="1" id="KW-0479">Metal-binding</keyword>
<dbReference type="PROSITE" id="PS51819">
    <property type="entry name" value="VOC"/>
    <property type="match status" value="1"/>
</dbReference>
<dbReference type="HAMAP" id="MF_02238">
    <property type="entry name" value="DSD"/>
    <property type="match status" value="1"/>
</dbReference>
<proteinExistence type="inferred from homology"/>
<dbReference type="InterPro" id="IPR037523">
    <property type="entry name" value="VOC_core"/>
</dbReference>
<dbReference type="Pfam" id="PF00903">
    <property type="entry name" value="Glyoxalase"/>
    <property type="match status" value="1"/>
</dbReference>
<dbReference type="GO" id="GO:0046565">
    <property type="term" value="F:3-dehydroshikimate dehydratase activity"/>
    <property type="evidence" value="ECO:0007669"/>
    <property type="project" value="UniProtKB-UniRule"/>
</dbReference>
<feature type="binding site" evidence="1">
    <location>
        <position position="161"/>
    </location>
    <ligand>
        <name>a divalent metal cation</name>
        <dbReference type="ChEBI" id="CHEBI:60240"/>
        <note>catalytic</note>
    </ligand>
</feature>
<dbReference type="RefSeq" id="WP_270029250.1">
    <property type="nucleotide sequence ID" value="NZ_JAPDDP010000087.1"/>
</dbReference>
<comment type="similarity">
    <text evidence="1">Belongs to the bacterial two-domain DSD family.</text>
</comment>
<evidence type="ECO:0000256" key="1">
    <source>
        <dbReference type="HAMAP-Rule" id="MF_02238"/>
    </source>
</evidence>
<name>A0A9X3NGA4_9ACTN</name>
<evidence type="ECO:0000259" key="2">
    <source>
        <dbReference type="PROSITE" id="PS51819"/>
    </source>
</evidence>
<dbReference type="Pfam" id="PF01261">
    <property type="entry name" value="AP_endonuc_2"/>
    <property type="match status" value="1"/>
</dbReference>
<dbReference type="InterPro" id="IPR004360">
    <property type="entry name" value="Glyas_Fos-R_dOase_dom"/>
</dbReference>
<dbReference type="EC" id="4.2.1.118" evidence="1"/>
<feature type="binding site" evidence="1">
    <location>
        <position position="549"/>
    </location>
    <ligand>
        <name>Mg(2+)</name>
        <dbReference type="ChEBI" id="CHEBI:18420"/>
    </ligand>
</feature>
<feature type="binding site" evidence="1">
    <location>
        <position position="187"/>
    </location>
    <ligand>
        <name>a divalent metal cation</name>
        <dbReference type="ChEBI" id="CHEBI:60240"/>
        <note>catalytic</note>
    </ligand>
</feature>
<feature type="binding site" evidence="1">
    <location>
        <position position="475"/>
    </location>
    <ligand>
        <name>Mg(2+)</name>
        <dbReference type="ChEBI" id="CHEBI:18420"/>
    </ligand>
</feature>
<dbReference type="SUPFAM" id="SSF54593">
    <property type="entry name" value="Glyoxalase/Bleomycin resistance protein/Dihydroxybiphenyl dioxygenase"/>
    <property type="match status" value="1"/>
</dbReference>
<sequence length="584" mass="63281">MRRSIATVCLSGTLDEKLQAASAAGFDGVELFEADLINSPLAPTAVRELADELGLSIDLYQPFRDFEAVAHPDFRRAEAKFDVMEALGAPTMLVCSNVRPDAIDDDALAAEHLHALAARAHERGLKIAYEALAWGRHVSTYDHAWRIVEQADHPALGTCLDSFHILSRGTDLATIDRIPGEKIFYLQLADAPRKAMDVLQWSRHYRCFPGQGALDVAGLLRRVLATGYDGPLSLEVFNDVFRQADARRTAIDAMRSLILLEQTPLPAPAPLHGFAFVEIGVDADSAPDLEALLRAMGFAHAGPHRSKPVQLWEHGAIRVVLNHGAGEDDPEVVAIAVTSEDPAASAERAHALLAPSLERRRGTGEADLTAVAAPDGTAVFFCGSDWLGDFLPTGEPATDGVPIERIDHITLAQPFEAFDEAGLFYRSVLDLEPSESAELAAPDGLVRSRAYAGGDVRVVLNVPALAGHERTELQHVAFATDDALATARALRDRGVPLLEVPDNYYDDLEARLDLDAAHLRELGVLYDRTPEGELLHFYIAPIGGRVFFEVLERRGGYRGYGALNSSVRMAAQSRGERHAEGAGA</sequence>
<evidence type="ECO:0000313" key="4">
    <source>
        <dbReference type="Proteomes" id="UP001147653"/>
    </source>
</evidence>
<dbReference type="InterPro" id="IPR050312">
    <property type="entry name" value="IolE/XylAMocC-like"/>
</dbReference>
<gene>
    <name evidence="3" type="ORF">OJ997_31115</name>
</gene>
<comment type="caution">
    <text evidence="3">The sequence shown here is derived from an EMBL/GenBank/DDBJ whole genome shotgun (WGS) entry which is preliminary data.</text>
</comment>
<comment type="catalytic activity">
    <reaction evidence="1">
        <text>3-dehydroshikimate = 3,4-dihydroxybenzoate + H2O</text>
        <dbReference type="Rhea" id="RHEA:24848"/>
        <dbReference type="ChEBI" id="CHEBI:15377"/>
        <dbReference type="ChEBI" id="CHEBI:16630"/>
        <dbReference type="ChEBI" id="CHEBI:36241"/>
        <dbReference type="EC" id="4.2.1.118"/>
    </reaction>
</comment>
<comment type="pathway">
    <text evidence="1">Aromatic compound metabolism; 3,4-dihydroxybenzoate biosynthesis.</text>
</comment>
<reference evidence="3" key="1">
    <citation type="submission" date="2022-10" db="EMBL/GenBank/DDBJ databases">
        <title>The WGS of Solirubrobacter phytolaccae KCTC 29190.</title>
        <authorList>
            <person name="Jiang Z."/>
        </authorList>
    </citation>
    <scope>NUCLEOTIDE SEQUENCE</scope>
    <source>
        <strain evidence="3">KCTC 29190</strain>
    </source>
</reference>
<comment type="function">
    <text evidence="1">Catalyzes the conversion of 3-dehydroshikimate to protocatechuate (3,4-dihydroxybenzoate), a common intermediate of quinate and shikimate degradation pathways.</text>
</comment>
<dbReference type="Gene3D" id="3.10.180.10">
    <property type="entry name" value="2,3-Dihydroxybiphenyl 1,2-Dioxygenase, domain 1"/>
    <property type="match status" value="2"/>
</dbReference>
<feature type="domain" description="VOC" evidence="2">
    <location>
        <begin position="405"/>
        <end position="540"/>
    </location>
</feature>
<dbReference type="GO" id="GO:0046872">
    <property type="term" value="F:metal ion binding"/>
    <property type="evidence" value="ECO:0007669"/>
    <property type="project" value="UniProtKB-UniRule"/>
</dbReference>
<dbReference type="Proteomes" id="UP001147653">
    <property type="component" value="Unassembled WGS sequence"/>
</dbReference>
<keyword evidence="1" id="KW-0456">Lyase</keyword>
<keyword evidence="4" id="KW-1185">Reference proteome</keyword>
<feature type="binding site" evidence="1">
    <location>
        <position position="408"/>
    </location>
    <ligand>
        <name>Mg(2+)</name>
        <dbReference type="ChEBI" id="CHEBI:18420"/>
    </ligand>
</feature>
<feature type="binding site" evidence="1">
    <location>
        <position position="235"/>
    </location>
    <ligand>
        <name>a divalent metal cation</name>
        <dbReference type="ChEBI" id="CHEBI:60240"/>
        <note>catalytic</note>
    </ligand>
</feature>
<dbReference type="InterPro" id="IPR013022">
    <property type="entry name" value="Xyl_isomerase-like_TIM-brl"/>
</dbReference>
<protein>
    <recommendedName>
        <fullName evidence="1">3-dehydroshikimate dehydratase</fullName>
        <shortName evidence="1">DSD</shortName>
        <ecNumber evidence="1">4.2.1.118</ecNumber>
    </recommendedName>
</protein>
<dbReference type="AlphaFoldDB" id="A0A9X3NGA4"/>
<dbReference type="InterPro" id="IPR029068">
    <property type="entry name" value="Glyas_Bleomycin-R_OHBP_Dase"/>
</dbReference>
<dbReference type="PANTHER" id="PTHR12110:SF21">
    <property type="entry name" value="XYLOSE ISOMERASE-LIKE TIM BARREL DOMAIN-CONTAINING PROTEIN"/>
    <property type="match status" value="1"/>
</dbReference>
<comment type="cofactor">
    <cofactor evidence="1">
        <name>a divalent metal cation</name>
        <dbReference type="ChEBI" id="CHEBI:60240"/>
    </cofactor>
</comment>
<dbReference type="SUPFAM" id="SSF51658">
    <property type="entry name" value="Xylose isomerase-like"/>
    <property type="match status" value="1"/>
</dbReference>
<dbReference type="InterPro" id="IPR043700">
    <property type="entry name" value="DSD"/>
</dbReference>
<accession>A0A9X3NGA4</accession>
<evidence type="ECO:0000313" key="3">
    <source>
        <dbReference type="EMBL" id="MDA0184794.1"/>
    </source>
</evidence>
<dbReference type="InterPro" id="IPR036237">
    <property type="entry name" value="Xyl_isomerase-like_sf"/>
</dbReference>
<dbReference type="Gene3D" id="3.20.20.150">
    <property type="entry name" value="Divalent-metal-dependent TIM barrel enzymes"/>
    <property type="match status" value="1"/>
</dbReference>
<organism evidence="3 4">
    <name type="scientific">Solirubrobacter phytolaccae</name>
    <dbReference type="NCBI Taxonomy" id="1404360"/>
    <lineage>
        <taxon>Bacteria</taxon>
        <taxon>Bacillati</taxon>
        <taxon>Actinomycetota</taxon>
        <taxon>Thermoleophilia</taxon>
        <taxon>Solirubrobacterales</taxon>
        <taxon>Solirubrobacteraceae</taxon>
        <taxon>Solirubrobacter</taxon>
    </lineage>
</organism>
<dbReference type="Pfam" id="PF14696">
    <property type="entry name" value="Glyoxalase_5"/>
    <property type="match status" value="1"/>
</dbReference>
<feature type="binding site" evidence="1">
    <location>
        <position position="130"/>
    </location>
    <ligand>
        <name>a divalent metal cation</name>
        <dbReference type="ChEBI" id="CHEBI:60240"/>
        <note>catalytic</note>
    </ligand>
</feature>
<dbReference type="EMBL" id="JAPDDP010000087">
    <property type="protein sequence ID" value="MDA0184794.1"/>
    <property type="molecule type" value="Genomic_DNA"/>
</dbReference>
<dbReference type="GO" id="GO:0046279">
    <property type="term" value="P:3,4-dihydroxybenzoate biosynthetic process"/>
    <property type="evidence" value="ECO:0007669"/>
    <property type="project" value="UniProtKB-UniRule"/>
</dbReference>
<dbReference type="PANTHER" id="PTHR12110">
    <property type="entry name" value="HYDROXYPYRUVATE ISOMERASE"/>
    <property type="match status" value="1"/>
</dbReference>